<dbReference type="CDD" id="cd00683">
    <property type="entry name" value="Trans_IPPS_HH"/>
    <property type="match status" value="1"/>
</dbReference>
<gene>
    <name evidence="3" type="ordered locus">Caci_6667</name>
</gene>
<dbReference type="PANTHER" id="PTHR31480">
    <property type="entry name" value="BIFUNCTIONAL LYCOPENE CYCLASE/PHYTOENE SYNTHASE"/>
    <property type="match status" value="1"/>
</dbReference>
<evidence type="ECO:0000256" key="1">
    <source>
        <dbReference type="ARBA" id="ARBA00004684"/>
    </source>
</evidence>
<protein>
    <submittedName>
        <fullName evidence="3">Squalene synthase HpnD</fullName>
    </submittedName>
</protein>
<sequence>MDPQAAYEHCERVVRSRARNFAYGIRLLPTTKRQALSAVYAFARRVDDIGDGSETRGERLTQLAAAREELHRIDEHPEDPVLVALADAARQHPIPLAAFDELIDGCEADVRGTDYATADQLTFYCRCVAGSIGRLSLGVYGVDPARQKEASGYADSLGVALQLTNILRDIREDGLMGRVYLPADELVRHGCTLKIDEHGRFVDDDADLAALVRDQAARARAWYDEGLRLLPLLDRRSAACTAAMAGIYRRLLIRIAEQPISALNARMSLPAWEKGVVAARALAGVTP</sequence>
<dbReference type="InParanoid" id="C7Q020"/>
<dbReference type="InterPro" id="IPR017828">
    <property type="entry name" value="SQ_synth_HpnD-like"/>
</dbReference>
<reference evidence="3 4" key="1">
    <citation type="journal article" date="2009" name="Stand. Genomic Sci.">
        <title>Complete genome sequence of Catenulispora acidiphila type strain (ID 139908).</title>
        <authorList>
            <person name="Copeland A."/>
            <person name="Lapidus A."/>
            <person name="Glavina Del Rio T."/>
            <person name="Nolan M."/>
            <person name="Lucas S."/>
            <person name="Chen F."/>
            <person name="Tice H."/>
            <person name="Cheng J.F."/>
            <person name="Bruce D."/>
            <person name="Goodwin L."/>
            <person name="Pitluck S."/>
            <person name="Mikhailova N."/>
            <person name="Pati A."/>
            <person name="Ivanova N."/>
            <person name="Mavromatis K."/>
            <person name="Chen A."/>
            <person name="Palaniappan K."/>
            <person name="Chain P."/>
            <person name="Land M."/>
            <person name="Hauser L."/>
            <person name="Chang Y.J."/>
            <person name="Jeffries C.D."/>
            <person name="Chertkov O."/>
            <person name="Brettin T."/>
            <person name="Detter J.C."/>
            <person name="Han C."/>
            <person name="Ali Z."/>
            <person name="Tindall B.J."/>
            <person name="Goker M."/>
            <person name="Bristow J."/>
            <person name="Eisen J.A."/>
            <person name="Markowitz V."/>
            <person name="Hugenholtz P."/>
            <person name="Kyrpides N.C."/>
            <person name="Klenk H.P."/>
        </authorList>
    </citation>
    <scope>NUCLEOTIDE SEQUENCE [LARGE SCALE GENOMIC DNA]</scope>
    <source>
        <strain evidence="4">DSM 44928 / JCM 14897 / NBRC 102108 / NRRL B-24433 / ID139908</strain>
    </source>
</reference>
<organism evidence="3 4">
    <name type="scientific">Catenulispora acidiphila (strain DSM 44928 / JCM 14897 / NBRC 102108 / NRRL B-24433 / ID139908)</name>
    <dbReference type="NCBI Taxonomy" id="479433"/>
    <lineage>
        <taxon>Bacteria</taxon>
        <taxon>Bacillati</taxon>
        <taxon>Actinomycetota</taxon>
        <taxon>Actinomycetes</taxon>
        <taxon>Catenulisporales</taxon>
        <taxon>Catenulisporaceae</taxon>
        <taxon>Catenulispora</taxon>
    </lineage>
</organism>
<proteinExistence type="predicted"/>
<dbReference type="PROSITE" id="PS01045">
    <property type="entry name" value="SQUALEN_PHYTOEN_SYN_2"/>
    <property type="match status" value="1"/>
</dbReference>
<evidence type="ECO:0000313" key="3">
    <source>
        <dbReference type="EMBL" id="ACU75513.1"/>
    </source>
</evidence>
<dbReference type="SFLD" id="SFLDS00005">
    <property type="entry name" value="Isoprenoid_Synthase_Type_I"/>
    <property type="match status" value="1"/>
</dbReference>
<dbReference type="GO" id="GO:0004311">
    <property type="term" value="F:geranylgeranyl diphosphate synthase activity"/>
    <property type="evidence" value="ECO:0007669"/>
    <property type="project" value="InterPro"/>
</dbReference>
<dbReference type="STRING" id="479433.Caci_6667"/>
<dbReference type="SFLD" id="SFLDG01212">
    <property type="entry name" value="Phytoene_synthase_like"/>
    <property type="match status" value="1"/>
</dbReference>
<dbReference type="GO" id="GO:0051996">
    <property type="term" value="F:squalene synthase [NAD(P)H] activity"/>
    <property type="evidence" value="ECO:0007669"/>
    <property type="project" value="InterPro"/>
</dbReference>
<dbReference type="GO" id="GO:0016117">
    <property type="term" value="P:carotenoid biosynthetic process"/>
    <property type="evidence" value="ECO:0007669"/>
    <property type="project" value="InterPro"/>
</dbReference>
<dbReference type="InterPro" id="IPR008949">
    <property type="entry name" value="Isoprenoid_synthase_dom_sf"/>
</dbReference>
<dbReference type="InterPro" id="IPR019845">
    <property type="entry name" value="Squalene/phytoene_synthase_CS"/>
</dbReference>
<dbReference type="Pfam" id="PF00494">
    <property type="entry name" value="SQS_PSY"/>
    <property type="match status" value="1"/>
</dbReference>
<evidence type="ECO:0000313" key="4">
    <source>
        <dbReference type="Proteomes" id="UP000000851"/>
    </source>
</evidence>
<keyword evidence="4" id="KW-1185">Reference proteome</keyword>
<accession>C7Q020</accession>
<dbReference type="SUPFAM" id="SSF48576">
    <property type="entry name" value="Terpenoid synthases"/>
    <property type="match status" value="1"/>
</dbReference>
<dbReference type="Gene3D" id="1.10.600.10">
    <property type="entry name" value="Farnesyl Diphosphate Synthase"/>
    <property type="match status" value="1"/>
</dbReference>
<dbReference type="InterPro" id="IPR002060">
    <property type="entry name" value="Squ/phyt_synthse"/>
</dbReference>
<dbReference type="NCBIfam" id="TIGR03465">
    <property type="entry name" value="HpnD"/>
    <property type="match status" value="1"/>
</dbReference>
<dbReference type="InterPro" id="IPR033904">
    <property type="entry name" value="Trans_IPPS_HH"/>
</dbReference>
<dbReference type="SFLD" id="SFLDG01018">
    <property type="entry name" value="Squalene/Phytoene_Synthase_Lik"/>
    <property type="match status" value="1"/>
</dbReference>
<dbReference type="FunCoup" id="C7Q020">
    <property type="interactions" value="47"/>
</dbReference>
<dbReference type="AlphaFoldDB" id="C7Q020"/>
<name>C7Q020_CATAD</name>
<comment type="pathway">
    <text evidence="1">Carotenoid biosynthesis; phytoene biosynthesis.</text>
</comment>
<dbReference type="Proteomes" id="UP000000851">
    <property type="component" value="Chromosome"/>
</dbReference>
<dbReference type="UniPathway" id="UPA00799"/>
<dbReference type="eggNOG" id="COG1562">
    <property type="taxonomic scope" value="Bacteria"/>
</dbReference>
<dbReference type="OrthoDB" id="9807580at2"/>
<dbReference type="RefSeq" id="WP_015795242.1">
    <property type="nucleotide sequence ID" value="NC_013131.1"/>
</dbReference>
<keyword evidence="2" id="KW-0808">Transferase</keyword>
<evidence type="ECO:0000256" key="2">
    <source>
        <dbReference type="ARBA" id="ARBA00022679"/>
    </source>
</evidence>
<dbReference type="InterPro" id="IPR044843">
    <property type="entry name" value="Trans_IPPS_bact-type"/>
</dbReference>
<dbReference type="KEGG" id="cai:Caci_6667"/>
<dbReference type="EMBL" id="CP001700">
    <property type="protein sequence ID" value="ACU75513.1"/>
    <property type="molecule type" value="Genomic_DNA"/>
</dbReference>
<dbReference type="HOGENOM" id="CLU_037269_1_1_11"/>